<sequence length="418" mass="48051">MSTSGHPPAHTHSHFTPQRGLKVVDFVCRKMQQQMKHDVSLGGSWFKLFQRYDADSSGMLDFGELVHVLRKEVKIRKTEVSDKEMHLLWATFDSDGSGFVTIKEFSGFMRRYQHFGKASFLGKIPITPMANVKELSNAIMEAGKAMMKEDNKLVLDEVTTQFEGTEYEQFAQWLHANADRYDEDGNGRIEIHELETAIHEFQLEMDRDKARLAAGGPETTMNGSASMPNLGTYKETVRPINPFNFMTMNEKMKSIRDYRTIAGYSSVERAGPIMGRIPHRASDWAPVAEKLRLDLDQKKEKRDRYEDTTFTGAASTSLTKLPLASYKAGAHMHNYVHTRWGGWRSRNDKVMLIKNTILPPEEKHFLEQVRESHKPPMWPKPLDDDLHWSQRLSTIPTMSKLMQAQNRYEDLVGKMKHI</sequence>
<feature type="domain" description="EF-hand" evidence="2">
    <location>
        <begin position="80"/>
        <end position="115"/>
    </location>
</feature>
<dbReference type="EMBL" id="BRXW01000361">
    <property type="protein sequence ID" value="GMH47814.1"/>
    <property type="molecule type" value="Genomic_DNA"/>
</dbReference>
<dbReference type="SMART" id="SM00054">
    <property type="entry name" value="EFh"/>
    <property type="match status" value="3"/>
</dbReference>
<accession>A0A9W6ZC17</accession>
<feature type="domain" description="EF-hand" evidence="2">
    <location>
        <begin position="40"/>
        <end position="75"/>
    </location>
</feature>
<evidence type="ECO:0000313" key="3">
    <source>
        <dbReference type="EMBL" id="GMH47814.1"/>
    </source>
</evidence>
<dbReference type="AlphaFoldDB" id="A0A9W6ZC17"/>
<dbReference type="Gene3D" id="1.10.238.10">
    <property type="entry name" value="EF-hand"/>
    <property type="match status" value="2"/>
</dbReference>
<dbReference type="OrthoDB" id="185348at2759"/>
<dbReference type="GO" id="GO:0005509">
    <property type="term" value="F:calcium ion binding"/>
    <property type="evidence" value="ECO:0007669"/>
    <property type="project" value="InterPro"/>
</dbReference>
<keyword evidence="1" id="KW-0106">Calcium</keyword>
<dbReference type="Pfam" id="PF13499">
    <property type="entry name" value="EF-hand_7"/>
    <property type="match status" value="1"/>
</dbReference>
<evidence type="ECO:0000313" key="4">
    <source>
        <dbReference type="Proteomes" id="UP001165122"/>
    </source>
</evidence>
<dbReference type="SUPFAM" id="SSF47473">
    <property type="entry name" value="EF-hand"/>
    <property type="match status" value="1"/>
</dbReference>
<organism evidence="3 4">
    <name type="scientific">Triparma laevis f. longispina</name>
    <dbReference type="NCBI Taxonomy" id="1714387"/>
    <lineage>
        <taxon>Eukaryota</taxon>
        <taxon>Sar</taxon>
        <taxon>Stramenopiles</taxon>
        <taxon>Ochrophyta</taxon>
        <taxon>Bolidophyceae</taxon>
        <taxon>Parmales</taxon>
        <taxon>Triparmaceae</taxon>
        <taxon>Triparma</taxon>
    </lineage>
</organism>
<dbReference type="InterPro" id="IPR002048">
    <property type="entry name" value="EF_hand_dom"/>
</dbReference>
<evidence type="ECO:0000256" key="1">
    <source>
        <dbReference type="ARBA" id="ARBA00022837"/>
    </source>
</evidence>
<evidence type="ECO:0000259" key="2">
    <source>
        <dbReference type="PROSITE" id="PS50222"/>
    </source>
</evidence>
<reference evidence="4" key="1">
    <citation type="journal article" date="2023" name="Commun. Biol.">
        <title>Genome analysis of Parmales, the sister group of diatoms, reveals the evolutionary specialization of diatoms from phago-mixotrophs to photoautotrophs.</title>
        <authorList>
            <person name="Ban H."/>
            <person name="Sato S."/>
            <person name="Yoshikawa S."/>
            <person name="Yamada K."/>
            <person name="Nakamura Y."/>
            <person name="Ichinomiya M."/>
            <person name="Sato N."/>
            <person name="Blanc-Mathieu R."/>
            <person name="Endo H."/>
            <person name="Kuwata A."/>
            <person name="Ogata H."/>
        </authorList>
    </citation>
    <scope>NUCLEOTIDE SEQUENCE [LARGE SCALE GENOMIC DNA]</scope>
    <source>
        <strain evidence="4">NIES 3700</strain>
    </source>
</reference>
<protein>
    <recommendedName>
        <fullName evidence="2">EF-hand domain-containing protein</fullName>
    </recommendedName>
</protein>
<dbReference type="InterPro" id="IPR018247">
    <property type="entry name" value="EF_Hand_1_Ca_BS"/>
</dbReference>
<proteinExistence type="predicted"/>
<dbReference type="InterPro" id="IPR011992">
    <property type="entry name" value="EF-hand-dom_pair"/>
</dbReference>
<dbReference type="PROSITE" id="PS50222">
    <property type="entry name" value="EF_HAND_2"/>
    <property type="match status" value="3"/>
</dbReference>
<gene>
    <name evidence="3" type="ORF">TrLO_g3966</name>
</gene>
<feature type="domain" description="EF-hand" evidence="2">
    <location>
        <begin position="179"/>
        <end position="204"/>
    </location>
</feature>
<dbReference type="Proteomes" id="UP001165122">
    <property type="component" value="Unassembled WGS sequence"/>
</dbReference>
<name>A0A9W6ZC17_9STRA</name>
<comment type="caution">
    <text evidence="3">The sequence shown here is derived from an EMBL/GenBank/DDBJ whole genome shotgun (WGS) entry which is preliminary data.</text>
</comment>
<dbReference type="PROSITE" id="PS00018">
    <property type="entry name" value="EF_HAND_1"/>
    <property type="match status" value="3"/>
</dbReference>
<keyword evidence="4" id="KW-1185">Reference proteome</keyword>